<proteinExistence type="predicted"/>
<evidence type="ECO:0000313" key="2">
    <source>
        <dbReference type="EMBL" id="TQL38442.1"/>
    </source>
</evidence>
<evidence type="ECO:0000313" key="3">
    <source>
        <dbReference type="Proteomes" id="UP000315983"/>
    </source>
</evidence>
<dbReference type="Gene3D" id="3.10.180.10">
    <property type="entry name" value="2,3-Dihydroxybiphenyl 1,2-Dioxygenase, domain 1"/>
    <property type="match status" value="1"/>
</dbReference>
<accession>A0A542XRI9</accession>
<reference evidence="2 3" key="1">
    <citation type="submission" date="2019-06" db="EMBL/GenBank/DDBJ databases">
        <title>Sequencing the genomes of 1000 actinobacteria strains.</title>
        <authorList>
            <person name="Klenk H.-P."/>
        </authorList>
    </citation>
    <scope>NUCLEOTIDE SEQUENCE [LARGE SCALE GENOMIC DNA]</scope>
    <source>
        <strain evidence="2 3">DSM 44819</strain>
    </source>
</reference>
<dbReference type="InterPro" id="IPR029068">
    <property type="entry name" value="Glyas_Bleomycin-R_OHBP_Dase"/>
</dbReference>
<dbReference type="GeneID" id="93772827"/>
<organism evidence="2 3">
    <name type="scientific">Salinispora arenicola</name>
    <dbReference type="NCBI Taxonomy" id="168697"/>
    <lineage>
        <taxon>Bacteria</taxon>
        <taxon>Bacillati</taxon>
        <taxon>Actinomycetota</taxon>
        <taxon>Actinomycetes</taxon>
        <taxon>Micromonosporales</taxon>
        <taxon>Micromonosporaceae</taxon>
        <taxon>Salinispora</taxon>
    </lineage>
</organism>
<feature type="domain" description="Glyoxalase-like" evidence="1">
    <location>
        <begin position="5"/>
        <end position="183"/>
    </location>
</feature>
<comment type="caution">
    <text evidence="2">The sequence shown here is derived from an EMBL/GenBank/DDBJ whole genome shotgun (WGS) entry which is preliminary data.</text>
</comment>
<dbReference type="EMBL" id="VFOL01000001">
    <property type="protein sequence ID" value="TQL38442.1"/>
    <property type="molecule type" value="Genomic_DNA"/>
</dbReference>
<sequence length="230" mass="25558">MRCSHILHRVDALHAAVRAFQQVGFTVVYGRRPGRSSNALIWFETGPFLELVQVPRLSPPRRWAVQLYGGRGMRRRVERWVERDRSWIDVALETDDESIGVERDRLVAAGVPMSRTLTMRRVSPDGVTLRWQLAAPQDPSLPFAMSAYRPPARPERVVHANGATAVARVHVAVPSATRAAWQSLLDGEDPWIRLEDGDGDGVRLVELSGLTTPLDLKLIGGLPLRPVGSP</sequence>
<dbReference type="PANTHER" id="PTHR40265:SF1">
    <property type="entry name" value="GLYOXALASE-LIKE DOMAIN-CONTAINING PROTEIN"/>
    <property type="match status" value="1"/>
</dbReference>
<dbReference type="SUPFAM" id="SSF54593">
    <property type="entry name" value="Glyoxalase/Bleomycin resistance protein/Dihydroxybiphenyl dioxygenase"/>
    <property type="match status" value="1"/>
</dbReference>
<dbReference type="Proteomes" id="UP000315983">
    <property type="component" value="Unassembled WGS sequence"/>
</dbReference>
<dbReference type="PANTHER" id="PTHR40265">
    <property type="entry name" value="BLL2707 PROTEIN"/>
    <property type="match status" value="1"/>
</dbReference>
<dbReference type="Pfam" id="PF13468">
    <property type="entry name" value="Glyoxalase_3"/>
    <property type="match status" value="1"/>
</dbReference>
<protein>
    <submittedName>
        <fullName evidence="2">Glyoxalase-like protein</fullName>
    </submittedName>
</protein>
<name>A0A542XRI9_SALAC</name>
<dbReference type="InterPro" id="IPR025870">
    <property type="entry name" value="Glyoxalase-like_dom"/>
</dbReference>
<gene>
    <name evidence="2" type="ORF">FB564_3642</name>
</gene>
<dbReference type="AlphaFoldDB" id="A0A542XRI9"/>
<dbReference type="RefSeq" id="WP_142116548.1">
    <property type="nucleotide sequence ID" value="NZ_BOQM01000010.1"/>
</dbReference>
<evidence type="ECO:0000259" key="1">
    <source>
        <dbReference type="Pfam" id="PF13468"/>
    </source>
</evidence>